<proteinExistence type="predicted"/>
<sequence>MASARPGTSTEEERRGRGPPHVNLRCSAEPTLGGKRKRGVPRDTLRPEVGHREHDIWYFLIRSRADVDQRLPDVRQHLLDTLGCDLSLWICSAFLSGPAWISEGAPPTASP</sequence>
<evidence type="ECO:0000313" key="3">
    <source>
        <dbReference type="Proteomes" id="UP001189429"/>
    </source>
</evidence>
<name>A0ABN9X680_9DINO</name>
<dbReference type="Proteomes" id="UP001189429">
    <property type="component" value="Unassembled WGS sequence"/>
</dbReference>
<accession>A0ABN9X680</accession>
<protein>
    <submittedName>
        <fullName evidence="2">Uncharacterized protein</fullName>
    </submittedName>
</protein>
<feature type="region of interest" description="Disordered" evidence="1">
    <location>
        <begin position="1"/>
        <end position="46"/>
    </location>
</feature>
<evidence type="ECO:0000313" key="2">
    <source>
        <dbReference type="EMBL" id="CAK0893619.1"/>
    </source>
</evidence>
<dbReference type="EMBL" id="CAUYUJ010019774">
    <property type="protein sequence ID" value="CAK0893619.1"/>
    <property type="molecule type" value="Genomic_DNA"/>
</dbReference>
<keyword evidence="3" id="KW-1185">Reference proteome</keyword>
<reference evidence="2" key="1">
    <citation type="submission" date="2023-10" db="EMBL/GenBank/DDBJ databases">
        <authorList>
            <person name="Chen Y."/>
            <person name="Shah S."/>
            <person name="Dougan E. K."/>
            <person name="Thang M."/>
            <person name="Chan C."/>
        </authorList>
    </citation>
    <scope>NUCLEOTIDE SEQUENCE [LARGE SCALE GENOMIC DNA]</scope>
</reference>
<evidence type="ECO:0000256" key="1">
    <source>
        <dbReference type="SAM" id="MobiDB-lite"/>
    </source>
</evidence>
<organism evidence="2 3">
    <name type="scientific">Prorocentrum cordatum</name>
    <dbReference type="NCBI Taxonomy" id="2364126"/>
    <lineage>
        <taxon>Eukaryota</taxon>
        <taxon>Sar</taxon>
        <taxon>Alveolata</taxon>
        <taxon>Dinophyceae</taxon>
        <taxon>Prorocentrales</taxon>
        <taxon>Prorocentraceae</taxon>
        <taxon>Prorocentrum</taxon>
    </lineage>
</organism>
<comment type="caution">
    <text evidence="2">The sequence shown here is derived from an EMBL/GenBank/DDBJ whole genome shotgun (WGS) entry which is preliminary data.</text>
</comment>
<gene>
    <name evidence="2" type="ORF">PCOR1329_LOCUS72886</name>
</gene>